<dbReference type="Pfam" id="PF00005">
    <property type="entry name" value="ABC_tran"/>
    <property type="match status" value="1"/>
</dbReference>
<reference evidence="5 6" key="1">
    <citation type="submission" date="2019-09" db="EMBL/GenBank/DDBJ databases">
        <title>Ecophysiology of the spiral-shaped methanotroph Methylospira mobilis as revealed by the complete genome sequence.</title>
        <authorList>
            <person name="Oshkin I.Y."/>
            <person name="Dedysh S.N."/>
            <person name="Miroshnikov K."/>
            <person name="Danilova O.V."/>
            <person name="Hakobyan A."/>
            <person name="Liesack W."/>
        </authorList>
    </citation>
    <scope>NUCLEOTIDE SEQUENCE [LARGE SCALE GENOMIC DNA]</scope>
    <source>
        <strain evidence="5 6">Shm1</strain>
    </source>
</reference>
<dbReference type="Pfam" id="PF08402">
    <property type="entry name" value="TOBE_2"/>
    <property type="match status" value="1"/>
</dbReference>
<dbReference type="SUPFAM" id="SSF52540">
    <property type="entry name" value="P-loop containing nucleoside triphosphate hydrolases"/>
    <property type="match status" value="1"/>
</dbReference>
<dbReference type="InterPro" id="IPR003439">
    <property type="entry name" value="ABC_transporter-like_ATP-bd"/>
</dbReference>
<organism evidence="5 6">
    <name type="scientific">Candidatus Methylospira mobilis</name>
    <dbReference type="NCBI Taxonomy" id="1808979"/>
    <lineage>
        <taxon>Bacteria</taxon>
        <taxon>Pseudomonadati</taxon>
        <taxon>Pseudomonadota</taxon>
        <taxon>Gammaproteobacteria</taxon>
        <taxon>Methylococcales</taxon>
        <taxon>Methylococcaceae</taxon>
        <taxon>Candidatus Methylospira</taxon>
    </lineage>
</organism>
<evidence type="ECO:0000256" key="3">
    <source>
        <dbReference type="ARBA" id="ARBA00022840"/>
    </source>
</evidence>
<feature type="domain" description="ABC transporter" evidence="4">
    <location>
        <begin position="4"/>
        <end position="235"/>
    </location>
</feature>
<dbReference type="InterPro" id="IPR047641">
    <property type="entry name" value="ABC_transpr_MalK/UgpC-like"/>
</dbReference>
<dbReference type="GO" id="GO:0008643">
    <property type="term" value="P:carbohydrate transport"/>
    <property type="evidence" value="ECO:0007669"/>
    <property type="project" value="InterPro"/>
</dbReference>
<dbReference type="OrthoDB" id="9802264at2"/>
<keyword evidence="2" id="KW-0547">Nucleotide-binding</keyword>
<dbReference type="RefSeq" id="WP_153248089.1">
    <property type="nucleotide sequence ID" value="NZ_CP044205.1"/>
</dbReference>
<dbReference type="KEGG" id="mmob:F6R98_05245"/>
<sequence>MASITFEHIAKIYPNSHNAIKDFSLSIDDGEFMVLVGPSGCGKSTLLRILAGLETATSGRILIDNEVANELTPQTRNIAMVFQDYALYPNMTVRGNLEFPLKMRGLPRAAIRSKVEEIVQLLNIEALVERLPKELSGGQRQRVAMGRALVRNPRAFLMDEPLSNLDAKLRTQMRSEIGELQRRTGATMIYVTHDQVEAMTLGHRIAVIDQGCLLQVDTPSRLYRYPANPFVAGFIGNPPMNLFNGAAFVRNGDINISLGSQQILAAQVVPGAMSITQLAQQTTVGIRPEALHLWQEGDINRLTGRVDLIEHLGHETLVYFTLDDDAGAPDTMHRAAVARIPGNIEARTGSTMAFGVASAAITLYPA</sequence>
<dbReference type="InterPro" id="IPR013611">
    <property type="entry name" value="Transp-assoc_OB_typ2"/>
</dbReference>
<evidence type="ECO:0000256" key="1">
    <source>
        <dbReference type="ARBA" id="ARBA00022448"/>
    </source>
</evidence>
<keyword evidence="1" id="KW-0813">Transport</keyword>
<dbReference type="AlphaFoldDB" id="A0A5Q0BJX3"/>
<name>A0A5Q0BJX3_9GAMM</name>
<dbReference type="InterPro" id="IPR003593">
    <property type="entry name" value="AAA+_ATPase"/>
</dbReference>
<dbReference type="FunFam" id="3.40.50.300:FF:000042">
    <property type="entry name" value="Maltose/maltodextrin ABC transporter, ATP-binding protein"/>
    <property type="match status" value="1"/>
</dbReference>
<dbReference type="FunCoup" id="A0A5Q0BJX3">
    <property type="interactions" value="255"/>
</dbReference>
<evidence type="ECO:0000259" key="4">
    <source>
        <dbReference type="PROSITE" id="PS50893"/>
    </source>
</evidence>
<dbReference type="GO" id="GO:0140359">
    <property type="term" value="F:ABC-type transporter activity"/>
    <property type="evidence" value="ECO:0007669"/>
    <property type="project" value="InterPro"/>
</dbReference>
<dbReference type="SMART" id="SM00382">
    <property type="entry name" value="AAA"/>
    <property type="match status" value="1"/>
</dbReference>
<dbReference type="PANTHER" id="PTHR43875:SF1">
    <property type="entry name" value="OSMOPROTECTIVE COMPOUNDS UPTAKE ATP-BINDING PROTEIN GGTA"/>
    <property type="match status" value="1"/>
</dbReference>
<dbReference type="Gene3D" id="3.40.50.300">
    <property type="entry name" value="P-loop containing nucleotide triphosphate hydrolases"/>
    <property type="match status" value="1"/>
</dbReference>
<evidence type="ECO:0000256" key="2">
    <source>
        <dbReference type="ARBA" id="ARBA00022741"/>
    </source>
</evidence>
<dbReference type="InterPro" id="IPR012340">
    <property type="entry name" value="NA-bd_OB-fold"/>
</dbReference>
<dbReference type="InterPro" id="IPR008995">
    <property type="entry name" value="Mo/tungstate-bd_C_term_dom"/>
</dbReference>
<evidence type="ECO:0000313" key="5">
    <source>
        <dbReference type="EMBL" id="QFY42106.1"/>
    </source>
</evidence>
<dbReference type="InterPro" id="IPR027417">
    <property type="entry name" value="P-loop_NTPase"/>
</dbReference>
<dbReference type="InterPro" id="IPR017871">
    <property type="entry name" value="ABC_transporter-like_CS"/>
</dbReference>
<dbReference type="GO" id="GO:0005524">
    <property type="term" value="F:ATP binding"/>
    <property type="evidence" value="ECO:0007669"/>
    <property type="project" value="UniProtKB-KW"/>
</dbReference>
<dbReference type="GO" id="GO:0016887">
    <property type="term" value="F:ATP hydrolysis activity"/>
    <property type="evidence" value="ECO:0007669"/>
    <property type="project" value="InterPro"/>
</dbReference>
<dbReference type="Gene3D" id="2.40.50.140">
    <property type="entry name" value="Nucleic acid-binding proteins"/>
    <property type="match status" value="1"/>
</dbReference>
<dbReference type="PROSITE" id="PS50893">
    <property type="entry name" value="ABC_TRANSPORTER_2"/>
    <property type="match status" value="1"/>
</dbReference>
<protein>
    <submittedName>
        <fullName evidence="5">ABC transporter ATP-binding protein</fullName>
    </submittedName>
</protein>
<dbReference type="SUPFAM" id="SSF50331">
    <property type="entry name" value="MOP-like"/>
    <property type="match status" value="1"/>
</dbReference>
<keyword evidence="3 5" id="KW-0067">ATP-binding</keyword>
<dbReference type="InParanoid" id="A0A5Q0BJX3"/>
<dbReference type="Proteomes" id="UP000325755">
    <property type="component" value="Chromosome"/>
</dbReference>
<dbReference type="EMBL" id="CP044205">
    <property type="protein sequence ID" value="QFY42106.1"/>
    <property type="molecule type" value="Genomic_DNA"/>
</dbReference>
<dbReference type="PROSITE" id="PS00211">
    <property type="entry name" value="ABC_TRANSPORTER_1"/>
    <property type="match status" value="1"/>
</dbReference>
<dbReference type="InterPro" id="IPR015855">
    <property type="entry name" value="ABC_transpr_MalK-like"/>
</dbReference>
<keyword evidence="6" id="KW-1185">Reference proteome</keyword>
<dbReference type="GO" id="GO:0055052">
    <property type="term" value="C:ATP-binding cassette (ABC) transporter complex, substrate-binding subunit-containing"/>
    <property type="evidence" value="ECO:0007669"/>
    <property type="project" value="TreeGrafter"/>
</dbReference>
<proteinExistence type="predicted"/>
<dbReference type="CDD" id="cd03301">
    <property type="entry name" value="ABC_MalK_N"/>
    <property type="match status" value="1"/>
</dbReference>
<accession>A0A5Q0BJX3</accession>
<dbReference type="PANTHER" id="PTHR43875">
    <property type="entry name" value="MALTODEXTRIN IMPORT ATP-BINDING PROTEIN MSMX"/>
    <property type="match status" value="1"/>
</dbReference>
<gene>
    <name evidence="5" type="ORF">F6R98_05245</name>
</gene>
<evidence type="ECO:0000313" key="6">
    <source>
        <dbReference type="Proteomes" id="UP000325755"/>
    </source>
</evidence>
<dbReference type="Gene3D" id="2.40.50.100">
    <property type="match status" value="1"/>
</dbReference>